<evidence type="ECO:0000313" key="1">
    <source>
        <dbReference type="EMBL" id="MBK1868749.1"/>
    </source>
</evidence>
<sequence>MKIAVIGAGYVGLVSGACLAQFGFDVFCVDHDAAKVEALNAGRVPIHEAGLGKLIHDNARAGRLHFTMDLKAAVSKAEAVFIAVSTPTRRGDDAADLAYVHQAASQIAAALDGYSVIITKSTVPVGTARKIKAQITAERPDADFDVAANPEFLREGSAVDDFLKPDRVVIGTEKKRAQEVLRKIYQPIAMTGAPLIFTDFESAELIKYAANGYLAMRLAFINQLADLCEEVGGDIAVVAKGIGHDKRIGHHYLQPGPGFGGSCFPKDTKALAVTAREAGAPFSLIEAVVKANDKRKLDLSTRVTRMLGGSVADKRIAVLGLAFKADTDDMRDAPALDLIPALTAAKAQVVAYDPVVKPNGVSAFEGVEWAKSAYAAAKGADAVILLTEWNEFRGLDLAKLAKSMRAAVMIDLRNLYSPTDIAKTPFAYHSIGRQAMGPSSN</sequence>
<comment type="caution">
    <text evidence="1">The sequence shown here is derived from an EMBL/GenBank/DDBJ whole genome shotgun (WGS) entry which is preliminary data.</text>
</comment>
<gene>
    <name evidence="1" type="ORF">JHL16_20500</name>
</gene>
<protein>
    <submittedName>
        <fullName evidence="1">UDP-glucose/GDP-mannose dehydrogenase family protein</fullName>
    </submittedName>
</protein>
<name>A0ACC5R803_9HYPH</name>
<keyword evidence="2" id="KW-1185">Reference proteome</keyword>
<evidence type="ECO:0000313" key="2">
    <source>
        <dbReference type="Proteomes" id="UP000616151"/>
    </source>
</evidence>
<reference evidence="1" key="1">
    <citation type="submission" date="2021-01" db="EMBL/GenBank/DDBJ databases">
        <authorList>
            <person name="Sun Q."/>
        </authorList>
    </citation>
    <scope>NUCLEOTIDE SEQUENCE</scope>
    <source>
        <strain evidence="1">YIM B02566</strain>
    </source>
</reference>
<accession>A0ACC5R803</accession>
<organism evidence="1 2">
    <name type="scientific">Taklimakanibacter albus</name>
    <dbReference type="NCBI Taxonomy" id="2800327"/>
    <lineage>
        <taxon>Bacteria</taxon>
        <taxon>Pseudomonadati</taxon>
        <taxon>Pseudomonadota</taxon>
        <taxon>Alphaproteobacteria</taxon>
        <taxon>Hyphomicrobiales</taxon>
        <taxon>Aestuariivirgaceae</taxon>
        <taxon>Taklimakanibacter</taxon>
    </lineage>
</organism>
<proteinExistence type="predicted"/>
<dbReference type="EMBL" id="JAENHL010000007">
    <property type="protein sequence ID" value="MBK1868749.1"/>
    <property type="molecule type" value="Genomic_DNA"/>
</dbReference>
<dbReference type="Proteomes" id="UP000616151">
    <property type="component" value="Unassembled WGS sequence"/>
</dbReference>